<reference evidence="2 3" key="1">
    <citation type="submission" date="2016-12" db="EMBL/GenBank/DDBJ databases">
        <authorList>
            <person name="Song W.-J."/>
            <person name="Kurnit D.M."/>
        </authorList>
    </citation>
    <scope>NUCLEOTIDE SEQUENCE [LARGE SCALE GENOMIC DNA]</scope>
    <source>
        <strain evidence="2 3">DSM 18488</strain>
    </source>
</reference>
<keyword evidence="3" id="KW-1185">Reference proteome</keyword>
<dbReference type="STRING" id="1121416.SAMN02745220_05259"/>
<dbReference type="RefSeq" id="WP_073617218.1">
    <property type="nucleotide sequence ID" value="NZ_FRFE01000069.1"/>
</dbReference>
<dbReference type="EMBL" id="FRFE01000069">
    <property type="protein sequence ID" value="SHO53694.1"/>
    <property type="molecule type" value="Genomic_DNA"/>
</dbReference>
<feature type="region of interest" description="Disordered" evidence="1">
    <location>
        <begin position="36"/>
        <end position="63"/>
    </location>
</feature>
<name>A0A1M7YM42_9BACT</name>
<evidence type="ECO:0000313" key="2">
    <source>
        <dbReference type="EMBL" id="SHO53694.1"/>
    </source>
</evidence>
<dbReference type="OrthoDB" id="123540at2"/>
<feature type="compositionally biased region" description="Basic residues" evidence="1">
    <location>
        <begin position="42"/>
        <end position="51"/>
    </location>
</feature>
<organism evidence="2 3">
    <name type="scientific">Desulfopila aestuarii DSM 18488</name>
    <dbReference type="NCBI Taxonomy" id="1121416"/>
    <lineage>
        <taxon>Bacteria</taxon>
        <taxon>Pseudomonadati</taxon>
        <taxon>Thermodesulfobacteriota</taxon>
        <taxon>Desulfobulbia</taxon>
        <taxon>Desulfobulbales</taxon>
        <taxon>Desulfocapsaceae</taxon>
        <taxon>Desulfopila</taxon>
    </lineage>
</organism>
<dbReference type="AlphaFoldDB" id="A0A1M7YM42"/>
<feature type="compositionally biased region" description="Basic and acidic residues" evidence="1">
    <location>
        <begin position="52"/>
        <end position="61"/>
    </location>
</feature>
<gene>
    <name evidence="2" type="ORF">SAMN02745220_05259</name>
</gene>
<protein>
    <submittedName>
        <fullName evidence="2">Uncharacterized protein</fullName>
    </submittedName>
</protein>
<evidence type="ECO:0000256" key="1">
    <source>
        <dbReference type="SAM" id="MobiDB-lite"/>
    </source>
</evidence>
<dbReference type="Proteomes" id="UP000184603">
    <property type="component" value="Unassembled WGS sequence"/>
</dbReference>
<proteinExistence type="predicted"/>
<evidence type="ECO:0000313" key="3">
    <source>
        <dbReference type="Proteomes" id="UP000184603"/>
    </source>
</evidence>
<sequence length="160" mass="18241">MQTRSLFFRVNTALVVLLFFFTSSVMFPTLADARKSENRTRTSIHKSGHKGGSRDRRPNRDIKRKTNINVNIRNDRGYRYDGRRHHYHRDYHRHNDVGRALVVGAIAGLVVGSVVTAASMPPACSDVYVNGYPYRQCGSTWYQPHYAGSQVNYVVVSPPR</sequence>
<accession>A0A1M7YM42</accession>